<feature type="compositionally biased region" description="Gly residues" evidence="2">
    <location>
        <begin position="298"/>
        <end position="310"/>
    </location>
</feature>
<dbReference type="eggNOG" id="KOG1320">
    <property type="taxonomic scope" value="Eukaryota"/>
</dbReference>
<dbReference type="AlphaFoldDB" id="D8LTB3"/>
<dbReference type="Gene3D" id="2.40.10.120">
    <property type="match status" value="1"/>
</dbReference>
<dbReference type="Pfam" id="PF13365">
    <property type="entry name" value="Trypsin_2"/>
    <property type="match status" value="1"/>
</dbReference>
<evidence type="ECO:0000313" key="4">
    <source>
        <dbReference type="Proteomes" id="UP000002630"/>
    </source>
</evidence>
<feature type="region of interest" description="Disordered" evidence="2">
    <location>
        <begin position="295"/>
        <end position="355"/>
    </location>
</feature>
<feature type="compositionally biased region" description="Gly residues" evidence="2">
    <location>
        <begin position="669"/>
        <end position="678"/>
    </location>
</feature>
<dbReference type="OrthoDB" id="4217619at2759"/>
<organism evidence="3 4">
    <name type="scientific">Ectocarpus siliculosus</name>
    <name type="common">Brown alga</name>
    <name type="synonym">Conferva siliculosa</name>
    <dbReference type="NCBI Taxonomy" id="2880"/>
    <lineage>
        <taxon>Eukaryota</taxon>
        <taxon>Sar</taxon>
        <taxon>Stramenopiles</taxon>
        <taxon>Ochrophyta</taxon>
        <taxon>PX clade</taxon>
        <taxon>Phaeophyceae</taxon>
        <taxon>Ectocarpales</taxon>
        <taxon>Ectocarpaceae</taxon>
        <taxon>Ectocarpus</taxon>
    </lineage>
</organism>
<accession>D8LTB3</accession>
<feature type="compositionally biased region" description="Basic and acidic residues" evidence="2">
    <location>
        <begin position="434"/>
        <end position="454"/>
    </location>
</feature>
<evidence type="ECO:0000256" key="2">
    <source>
        <dbReference type="SAM" id="MobiDB-lite"/>
    </source>
</evidence>
<protein>
    <submittedName>
        <fullName evidence="3">Trypsin-like serine protease</fullName>
    </submittedName>
</protein>
<dbReference type="EMBL" id="FN649047">
    <property type="protein sequence ID" value="CBN77984.1"/>
    <property type="molecule type" value="Genomic_DNA"/>
</dbReference>
<gene>
    <name evidence="3" type="ORF">Esi_0081_0086</name>
</gene>
<dbReference type="MEROPS" id="S01.A08"/>
<dbReference type="GO" id="GO:0004252">
    <property type="term" value="F:serine-type endopeptidase activity"/>
    <property type="evidence" value="ECO:0007669"/>
    <property type="project" value="InterPro"/>
</dbReference>
<reference evidence="3 4" key="1">
    <citation type="journal article" date="2010" name="Nature">
        <title>The Ectocarpus genome and the independent evolution of multicellularity in brown algae.</title>
        <authorList>
            <person name="Cock J.M."/>
            <person name="Sterck L."/>
            <person name="Rouze P."/>
            <person name="Scornet D."/>
            <person name="Allen A.E."/>
            <person name="Amoutzias G."/>
            <person name="Anthouard V."/>
            <person name="Artiguenave F."/>
            <person name="Aury J.M."/>
            <person name="Badger J.H."/>
            <person name="Beszteri B."/>
            <person name="Billiau K."/>
            <person name="Bonnet E."/>
            <person name="Bothwell J.H."/>
            <person name="Bowler C."/>
            <person name="Boyen C."/>
            <person name="Brownlee C."/>
            <person name="Carrano C.J."/>
            <person name="Charrier B."/>
            <person name="Cho G.Y."/>
            <person name="Coelho S.M."/>
            <person name="Collen J."/>
            <person name="Corre E."/>
            <person name="Da Silva C."/>
            <person name="Delage L."/>
            <person name="Delaroque N."/>
            <person name="Dittami S.M."/>
            <person name="Doulbeau S."/>
            <person name="Elias M."/>
            <person name="Farnham G."/>
            <person name="Gachon C.M."/>
            <person name="Gschloessl B."/>
            <person name="Heesch S."/>
            <person name="Jabbari K."/>
            <person name="Jubin C."/>
            <person name="Kawai H."/>
            <person name="Kimura K."/>
            <person name="Kloareg B."/>
            <person name="Kupper F.C."/>
            <person name="Lang D."/>
            <person name="Le Bail A."/>
            <person name="Leblanc C."/>
            <person name="Lerouge P."/>
            <person name="Lohr M."/>
            <person name="Lopez P.J."/>
            <person name="Martens C."/>
            <person name="Maumus F."/>
            <person name="Michel G."/>
            <person name="Miranda-Saavedra D."/>
            <person name="Morales J."/>
            <person name="Moreau H."/>
            <person name="Motomura T."/>
            <person name="Nagasato C."/>
            <person name="Napoli C.A."/>
            <person name="Nelson D.R."/>
            <person name="Nyvall-Collen P."/>
            <person name="Peters A.F."/>
            <person name="Pommier C."/>
            <person name="Potin P."/>
            <person name="Poulain J."/>
            <person name="Quesneville H."/>
            <person name="Read B."/>
            <person name="Rensing S.A."/>
            <person name="Ritter A."/>
            <person name="Rousvoal S."/>
            <person name="Samanta M."/>
            <person name="Samson G."/>
            <person name="Schroeder D.C."/>
            <person name="Segurens B."/>
            <person name="Strittmatter M."/>
            <person name="Tonon T."/>
            <person name="Tregear J.W."/>
            <person name="Valentin K."/>
            <person name="von Dassow P."/>
            <person name="Yamagishi T."/>
            <person name="Van de Peer Y."/>
            <person name="Wincker P."/>
        </authorList>
    </citation>
    <scope>NUCLEOTIDE SEQUENCE [LARGE SCALE GENOMIC DNA]</scope>
    <source>
        <strain evidence="4">Ec32 / CCAP1310/4</strain>
    </source>
</reference>
<feature type="compositionally biased region" description="Acidic residues" evidence="2">
    <location>
        <begin position="515"/>
        <end position="525"/>
    </location>
</feature>
<proteinExistence type="inferred from homology"/>
<dbReference type="Proteomes" id="UP000002630">
    <property type="component" value="Linkage Group LG26"/>
</dbReference>
<dbReference type="SUPFAM" id="SSF50494">
    <property type="entry name" value="Trypsin-like serine proteases"/>
    <property type="match status" value="1"/>
</dbReference>
<dbReference type="EMBL" id="FN649751">
    <property type="protein sequence ID" value="CBN77984.1"/>
    <property type="molecule type" value="Genomic_DNA"/>
</dbReference>
<feature type="compositionally biased region" description="Basic and acidic residues" evidence="2">
    <location>
        <begin position="144"/>
        <end position="156"/>
    </location>
</feature>
<dbReference type="InterPro" id="IPR009003">
    <property type="entry name" value="Peptidase_S1_PA"/>
</dbReference>
<dbReference type="GO" id="GO:0006508">
    <property type="term" value="P:proteolysis"/>
    <property type="evidence" value="ECO:0007669"/>
    <property type="project" value="UniProtKB-KW"/>
</dbReference>
<feature type="region of interest" description="Disordered" evidence="2">
    <location>
        <begin position="99"/>
        <end position="162"/>
    </location>
</feature>
<feature type="compositionally biased region" description="Pro residues" evidence="2">
    <location>
        <begin position="653"/>
        <end position="666"/>
    </location>
</feature>
<dbReference type="PRINTS" id="PR00834">
    <property type="entry name" value="PROTEASES2C"/>
</dbReference>
<feature type="compositionally biased region" description="Basic and acidic residues" evidence="2">
    <location>
        <begin position="619"/>
        <end position="629"/>
    </location>
</feature>
<feature type="compositionally biased region" description="Low complexity" evidence="2">
    <location>
        <begin position="630"/>
        <end position="640"/>
    </location>
</feature>
<keyword evidence="4" id="KW-1185">Reference proteome</keyword>
<feature type="region of interest" description="Disordered" evidence="2">
    <location>
        <begin position="180"/>
        <end position="211"/>
    </location>
</feature>
<dbReference type="PANTHER" id="PTHR22939:SF129">
    <property type="entry name" value="SERINE PROTEASE HTRA2, MITOCHONDRIAL"/>
    <property type="match status" value="1"/>
</dbReference>
<feature type="compositionally biased region" description="Basic and acidic residues" evidence="2">
    <location>
        <begin position="526"/>
        <end position="547"/>
    </location>
</feature>
<dbReference type="PANTHER" id="PTHR22939">
    <property type="entry name" value="SERINE PROTEASE FAMILY S1C HTRA-RELATED"/>
    <property type="match status" value="1"/>
</dbReference>
<name>D8LTB3_ECTSI</name>
<evidence type="ECO:0000313" key="3">
    <source>
        <dbReference type="EMBL" id="CBN77984.1"/>
    </source>
</evidence>
<feature type="region of interest" description="Disordered" evidence="2">
    <location>
        <begin position="502"/>
        <end position="581"/>
    </location>
</feature>
<sequence>MNHRRKNREINTATAVASLLGLALSRSTAEALRPAFVGSGSNAPHGAAKAASGAAGSVQHHCSLLPARRGGSIARAARPYGNREYARILRLRAAGYGAAFGQGDGKEKEDEEEKEEEDVAAKSKRLLQRAAAAVRTADQGQQRDQGEQEGERMRKRDVFRRRRRRANAKIQAVPVLDSSCEQTAGGGSAEAPILNFGQRGRSRNSSSGACSSGAAVDVAAAGGGHGSSKIEPKKDRRRWGPAAVGSAVFVTPVRFVRRKVDDCRSFVVSRERVHWASLAMASYIFATSVLPRLPAGTSTGGSTAGKGRSYGGYNYHDDDGEDSTLPSPELHPYDDSPAMTSRRRGGYRQRADYYHDDGGGIGTTITHLDDHAEQLWHNSPAIRAAAAAAAAAAAEAAGDSLDREAGPSTRVGAPLPSRGAAASEREAWEEDPGKEEQHRVPREPFDGSGEREGLFSDGDGLDGGSLAVDDNGVGVDPDLRTHFDLGDLELAAEKALDLLRDSGDISGGDGGDGATEPEADIDESGPELRPDLEDLELAAEKALDLLRDGGGGARGQDSAGRQDDGGTSAAAAAASVTGRSTRVPVRLSVGVDTENAAAVPAHGGAAPLSADSSQQDANRQQEQKEEEGKSSSSTGVAVVGGKEKTSGGRLTLPSPPAPAPKVPPAPAIGGSGGGGGTPGRHSTSFVAVAARAVSPAVCRIDMERLVGTRHDGSPFTDVETGQGSGLIFSSEDGLVLTNAHVVAGARKVTVTLTDGRKFLAEVKGSDALSDLAVLKIDRDASLGQTPLPEVTLGDSQELQVGDWVIAVGNPVGLDSTVTLGIVSRAGLTRKASSARHPS</sequence>
<feature type="compositionally biased region" description="Low complexity" evidence="2">
    <location>
        <begin position="197"/>
        <end position="211"/>
    </location>
</feature>
<feature type="compositionally biased region" description="Acidic residues" evidence="2">
    <location>
        <begin position="109"/>
        <end position="118"/>
    </location>
</feature>
<feature type="region of interest" description="Disordered" evidence="2">
    <location>
        <begin position="398"/>
        <end position="469"/>
    </location>
</feature>
<dbReference type="STRING" id="2880.D8LTB3"/>
<dbReference type="InParanoid" id="D8LTB3"/>
<feature type="region of interest" description="Disordered" evidence="2">
    <location>
        <begin position="602"/>
        <end position="681"/>
    </location>
</feature>
<comment type="similarity">
    <text evidence="1">Belongs to the peptidase S1C family.</text>
</comment>
<dbReference type="InterPro" id="IPR001940">
    <property type="entry name" value="Peptidase_S1C"/>
</dbReference>
<evidence type="ECO:0000256" key="1">
    <source>
        <dbReference type="ARBA" id="ARBA00010541"/>
    </source>
</evidence>